<dbReference type="Gene3D" id="3.30.460.40">
    <property type="match status" value="1"/>
</dbReference>
<dbReference type="HOGENOM" id="CLU_047728_0_0_1"/>
<protein>
    <submittedName>
        <fullName evidence="1">Uncharacterized protein</fullName>
    </submittedName>
</protein>
<keyword evidence="2" id="KW-1185">Reference proteome</keyword>
<gene>
    <name evidence="1" type="ORF">SCLCIDRAFT_1207945</name>
</gene>
<dbReference type="SUPFAM" id="SSF81301">
    <property type="entry name" value="Nucleotidyltransferase"/>
    <property type="match status" value="1"/>
</dbReference>
<dbReference type="InParanoid" id="A0A0C3AX01"/>
<name>A0A0C3AX01_9AGAM</name>
<evidence type="ECO:0000313" key="2">
    <source>
        <dbReference type="Proteomes" id="UP000053989"/>
    </source>
</evidence>
<dbReference type="InterPro" id="IPR043519">
    <property type="entry name" value="NT_sf"/>
</dbReference>
<evidence type="ECO:0000313" key="1">
    <source>
        <dbReference type="EMBL" id="KIM69507.1"/>
    </source>
</evidence>
<organism evidence="1 2">
    <name type="scientific">Scleroderma citrinum Foug A</name>
    <dbReference type="NCBI Taxonomy" id="1036808"/>
    <lineage>
        <taxon>Eukaryota</taxon>
        <taxon>Fungi</taxon>
        <taxon>Dikarya</taxon>
        <taxon>Basidiomycota</taxon>
        <taxon>Agaricomycotina</taxon>
        <taxon>Agaricomycetes</taxon>
        <taxon>Agaricomycetidae</taxon>
        <taxon>Boletales</taxon>
        <taxon>Sclerodermatineae</taxon>
        <taxon>Sclerodermataceae</taxon>
        <taxon>Scleroderma</taxon>
    </lineage>
</organism>
<proteinExistence type="predicted"/>
<dbReference type="OrthoDB" id="3051727at2759"/>
<reference evidence="1 2" key="1">
    <citation type="submission" date="2014-04" db="EMBL/GenBank/DDBJ databases">
        <authorList>
            <consortium name="DOE Joint Genome Institute"/>
            <person name="Kuo A."/>
            <person name="Kohler A."/>
            <person name="Nagy L.G."/>
            <person name="Floudas D."/>
            <person name="Copeland A."/>
            <person name="Barry K.W."/>
            <person name="Cichocki N."/>
            <person name="Veneault-Fourrey C."/>
            <person name="LaButti K."/>
            <person name="Lindquist E.A."/>
            <person name="Lipzen A."/>
            <person name="Lundell T."/>
            <person name="Morin E."/>
            <person name="Murat C."/>
            <person name="Sun H."/>
            <person name="Tunlid A."/>
            <person name="Henrissat B."/>
            <person name="Grigoriev I.V."/>
            <person name="Hibbett D.S."/>
            <person name="Martin F."/>
            <person name="Nordberg H.P."/>
            <person name="Cantor M.N."/>
            <person name="Hua S.X."/>
        </authorList>
    </citation>
    <scope>NUCLEOTIDE SEQUENCE [LARGE SCALE GENOMIC DNA]</scope>
    <source>
        <strain evidence="1 2">Foug A</strain>
    </source>
</reference>
<sequence length="237" mass="27019">MSSSLTRTELYSVAKVAAKILESCGMPCFLVGGVACSAYGTTRCIQDIDIAVMTDEDQESVKRRLVRADSRFYLVYPKNRSAPYRVLWFRLGSQNPLTSRSCKIDILPRGTLNIPDVPSSRIRDIQGVPVAPLLVLLCLKLQAWDHHGAAPQHWYRSKQPADERDIGELLDIAIRAKENIAKESWIPRLFVRQAEERVPKYVASFMNLPTREKWKKIGLVTVTPVYSPFQRRTDDEW</sequence>
<dbReference type="AlphaFoldDB" id="A0A0C3AX01"/>
<dbReference type="Proteomes" id="UP000053989">
    <property type="component" value="Unassembled WGS sequence"/>
</dbReference>
<accession>A0A0C3AX01</accession>
<dbReference type="EMBL" id="KN822006">
    <property type="protein sequence ID" value="KIM69507.1"/>
    <property type="molecule type" value="Genomic_DNA"/>
</dbReference>
<reference evidence="2" key="2">
    <citation type="submission" date="2015-01" db="EMBL/GenBank/DDBJ databases">
        <title>Evolutionary Origins and Diversification of the Mycorrhizal Mutualists.</title>
        <authorList>
            <consortium name="DOE Joint Genome Institute"/>
            <consortium name="Mycorrhizal Genomics Consortium"/>
            <person name="Kohler A."/>
            <person name="Kuo A."/>
            <person name="Nagy L.G."/>
            <person name="Floudas D."/>
            <person name="Copeland A."/>
            <person name="Barry K.W."/>
            <person name="Cichocki N."/>
            <person name="Veneault-Fourrey C."/>
            <person name="LaButti K."/>
            <person name="Lindquist E.A."/>
            <person name="Lipzen A."/>
            <person name="Lundell T."/>
            <person name="Morin E."/>
            <person name="Murat C."/>
            <person name="Riley R."/>
            <person name="Ohm R."/>
            <person name="Sun H."/>
            <person name="Tunlid A."/>
            <person name="Henrissat B."/>
            <person name="Grigoriev I.V."/>
            <person name="Hibbett D.S."/>
            <person name="Martin F."/>
        </authorList>
    </citation>
    <scope>NUCLEOTIDE SEQUENCE [LARGE SCALE GENOMIC DNA]</scope>
    <source>
        <strain evidence="2">Foug A</strain>
    </source>
</reference>
<dbReference type="STRING" id="1036808.A0A0C3AX01"/>